<feature type="domain" description="Zn(2)-C6 fungal-type" evidence="7">
    <location>
        <begin position="28"/>
        <end position="59"/>
    </location>
</feature>
<gene>
    <name evidence="8" type="ORF">PG999_007409</name>
</gene>
<dbReference type="PANTHER" id="PTHR31944">
    <property type="entry name" value="HEME-RESPONSIVE ZINC FINGER TRANSCRIPTION FACTOR HAP1"/>
    <property type="match status" value="1"/>
</dbReference>
<dbReference type="InterPro" id="IPR051430">
    <property type="entry name" value="Fungal_TF_Env_Response"/>
</dbReference>
<dbReference type="Pfam" id="PF04082">
    <property type="entry name" value="Fungal_trans"/>
    <property type="match status" value="1"/>
</dbReference>
<dbReference type="GO" id="GO:0006351">
    <property type="term" value="P:DNA-templated transcription"/>
    <property type="evidence" value="ECO:0007669"/>
    <property type="project" value="InterPro"/>
</dbReference>
<evidence type="ECO:0000256" key="3">
    <source>
        <dbReference type="ARBA" id="ARBA00023015"/>
    </source>
</evidence>
<dbReference type="GO" id="GO:0005634">
    <property type="term" value="C:nucleus"/>
    <property type="evidence" value="ECO:0007669"/>
    <property type="project" value="TreeGrafter"/>
</dbReference>
<evidence type="ECO:0000313" key="8">
    <source>
        <dbReference type="EMBL" id="KAK8115340.1"/>
    </source>
</evidence>
<evidence type="ECO:0000313" key="9">
    <source>
        <dbReference type="Proteomes" id="UP001392437"/>
    </source>
</evidence>
<dbReference type="InterPro" id="IPR007219">
    <property type="entry name" value="XnlR_reg_dom"/>
</dbReference>
<dbReference type="SMART" id="SM00066">
    <property type="entry name" value="GAL4"/>
    <property type="match status" value="1"/>
</dbReference>
<reference evidence="8 9" key="1">
    <citation type="submission" date="2023-01" db="EMBL/GenBank/DDBJ databases">
        <title>Analysis of 21 Apiospora genomes using comparative genomics revels a genus with tremendous synthesis potential of carbohydrate active enzymes and secondary metabolites.</title>
        <authorList>
            <person name="Sorensen T."/>
        </authorList>
    </citation>
    <scope>NUCLEOTIDE SEQUENCE [LARGE SCALE GENOMIC DNA]</scope>
    <source>
        <strain evidence="8 9">CBS 117206</strain>
    </source>
</reference>
<accession>A0AAW0QY78</accession>
<keyword evidence="1" id="KW-0479">Metal-binding</keyword>
<sequence length="727" mass="81296">MQFRGGPSSGRVSKQPITANRRSRVPLSCDNCRMRKLKCNREKPCQNCSARNEQTNCEFRGPKNAVSAVHRGSHGDGMHQRIDHLEDMVKKLIADREQASQPSVSSASASESPVSGPASALVVASCGPENSTVCPKTMIDGAHSVYVGGQDWYSVLQEINELKKTWGQEQEREADPYLQLALPHTVDGTSLLFSQANPIDRVEILSSLPPKLEASRLVNYFFDHDEFPISVPRRSPLLPPSSMNNIHSQFWPAILHMETFMREYEDHWKDPSATNLIWLGLLFSILGTAMLAYMQYGEPAEYAGLSEVLFQKYRLRAAQCLQGGDISKCVQYTVEALRLNATAELNRKDDNNRGLWIMTGVIVRAAINMGYHRDRYATNLTDTLAASHLSGITVVQAEYRRRTWSSVVGMDEMVSFVGGFPRLMSSIYSDTAEPRNIHNWELPQKTTVLPPSRPLTEDTEATYLIAKGRLFRSLGQIADFNCMPHLGSYQTVLDIDQDLENTYQNLPVHMRSSSIVEKGPEKALRANKNYFTSISLLCLYYKGIIILHRRFLARASVDAQFKFSKDRCISSALALLALQKGLDPGFYRLALTRQILMLAAMTLILEMELRRRALSLDAATDDGAALMHALEQSCAYWDEAAQVCDEASKTHQSLLSLLSDLRDSMAPAGTDTSLGVSPETPQEPSDFSPRFDGFDLVFSLDKNSLDAEFDWTYAKHHPVVHYTMTSG</sequence>
<comment type="caution">
    <text evidence="8">The sequence shown here is derived from an EMBL/GenBank/DDBJ whole genome shotgun (WGS) entry which is preliminary data.</text>
</comment>
<dbReference type="Proteomes" id="UP001392437">
    <property type="component" value="Unassembled WGS sequence"/>
</dbReference>
<evidence type="ECO:0000256" key="1">
    <source>
        <dbReference type="ARBA" id="ARBA00022723"/>
    </source>
</evidence>
<dbReference type="InterPro" id="IPR036864">
    <property type="entry name" value="Zn2-C6_fun-type_DNA-bd_sf"/>
</dbReference>
<dbReference type="EMBL" id="JAQQWP010000006">
    <property type="protein sequence ID" value="KAK8115340.1"/>
    <property type="molecule type" value="Genomic_DNA"/>
</dbReference>
<dbReference type="PANTHER" id="PTHR31944:SF131">
    <property type="entry name" value="HEME-RESPONSIVE ZINC FINGER TRANSCRIPTION FACTOR HAP1"/>
    <property type="match status" value="1"/>
</dbReference>
<keyword evidence="2" id="KW-0862">Zinc</keyword>
<dbReference type="Pfam" id="PF00172">
    <property type="entry name" value="Zn_clus"/>
    <property type="match status" value="1"/>
</dbReference>
<dbReference type="PROSITE" id="PS50048">
    <property type="entry name" value="ZN2_CY6_FUNGAL_2"/>
    <property type="match status" value="1"/>
</dbReference>
<dbReference type="Gene3D" id="4.10.240.10">
    <property type="entry name" value="Zn(2)-C6 fungal-type DNA-binding domain"/>
    <property type="match status" value="1"/>
</dbReference>
<dbReference type="SMART" id="SM00906">
    <property type="entry name" value="Fungal_trans"/>
    <property type="match status" value="1"/>
</dbReference>
<dbReference type="GO" id="GO:0001228">
    <property type="term" value="F:DNA-binding transcription activator activity, RNA polymerase II-specific"/>
    <property type="evidence" value="ECO:0007669"/>
    <property type="project" value="TreeGrafter"/>
</dbReference>
<name>A0AAW0QY78_9PEZI</name>
<evidence type="ECO:0000256" key="4">
    <source>
        <dbReference type="ARBA" id="ARBA00023125"/>
    </source>
</evidence>
<evidence type="ECO:0000259" key="7">
    <source>
        <dbReference type="PROSITE" id="PS50048"/>
    </source>
</evidence>
<organism evidence="8 9">
    <name type="scientific">Apiospora kogelbergensis</name>
    <dbReference type="NCBI Taxonomy" id="1337665"/>
    <lineage>
        <taxon>Eukaryota</taxon>
        <taxon>Fungi</taxon>
        <taxon>Dikarya</taxon>
        <taxon>Ascomycota</taxon>
        <taxon>Pezizomycotina</taxon>
        <taxon>Sordariomycetes</taxon>
        <taxon>Xylariomycetidae</taxon>
        <taxon>Amphisphaeriales</taxon>
        <taxon>Apiosporaceae</taxon>
        <taxon>Apiospora</taxon>
    </lineage>
</organism>
<dbReference type="GO" id="GO:0008270">
    <property type="term" value="F:zinc ion binding"/>
    <property type="evidence" value="ECO:0007669"/>
    <property type="project" value="InterPro"/>
</dbReference>
<keyword evidence="6" id="KW-0539">Nucleus</keyword>
<keyword evidence="5" id="KW-0804">Transcription</keyword>
<dbReference type="AlphaFoldDB" id="A0AAW0QY78"/>
<protein>
    <recommendedName>
        <fullName evidence="7">Zn(2)-C6 fungal-type domain-containing protein</fullName>
    </recommendedName>
</protein>
<evidence type="ECO:0000256" key="2">
    <source>
        <dbReference type="ARBA" id="ARBA00022833"/>
    </source>
</evidence>
<dbReference type="InterPro" id="IPR001138">
    <property type="entry name" value="Zn2Cys6_DnaBD"/>
</dbReference>
<keyword evidence="3" id="KW-0805">Transcription regulation</keyword>
<dbReference type="CDD" id="cd00067">
    <property type="entry name" value="GAL4"/>
    <property type="match status" value="1"/>
</dbReference>
<dbReference type="SUPFAM" id="SSF57701">
    <property type="entry name" value="Zn2/Cys6 DNA-binding domain"/>
    <property type="match status" value="1"/>
</dbReference>
<dbReference type="GO" id="GO:0000978">
    <property type="term" value="F:RNA polymerase II cis-regulatory region sequence-specific DNA binding"/>
    <property type="evidence" value="ECO:0007669"/>
    <property type="project" value="TreeGrafter"/>
</dbReference>
<dbReference type="PROSITE" id="PS00463">
    <property type="entry name" value="ZN2_CY6_FUNGAL_1"/>
    <property type="match status" value="1"/>
</dbReference>
<proteinExistence type="predicted"/>
<dbReference type="CDD" id="cd12148">
    <property type="entry name" value="fungal_TF_MHR"/>
    <property type="match status" value="1"/>
</dbReference>
<keyword evidence="4" id="KW-0238">DNA-binding</keyword>
<evidence type="ECO:0000256" key="5">
    <source>
        <dbReference type="ARBA" id="ARBA00023163"/>
    </source>
</evidence>
<evidence type="ECO:0000256" key="6">
    <source>
        <dbReference type="ARBA" id="ARBA00023242"/>
    </source>
</evidence>
<keyword evidence="9" id="KW-1185">Reference proteome</keyword>